<feature type="transmembrane region" description="Helical" evidence="1">
    <location>
        <begin position="14"/>
        <end position="35"/>
    </location>
</feature>
<evidence type="ECO:0008006" key="4">
    <source>
        <dbReference type="Google" id="ProtNLM"/>
    </source>
</evidence>
<keyword evidence="1" id="KW-0812">Transmembrane</keyword>
<evidence type="ECO:0000313" key="3">
    <source>
        <dbReference type="Proteomes" id="UP000422744"/>
    </source>
</evidence>
<feature type="transmembrane region" description="Helical" evidence="1">
    <location>
        <begin position="152"/>
        <end position="175"/>
    </location>
</feature>
<sequence>MLNIQDNAPLCRKWMFLAVCALACSGLLSIIVIFLRLPFISSLVPSAQYIFDNALVIHVNLSILVWMCSIISLLFIINLQNTNSWFNFSWVLSTLSMLLMFVSAFVPNTEVIKSNYIPVLQNKLFLLGLSLFIASILINAVLAYMSNKQASYLCVGQIGLVIILVSSFLCFVLAYNNMPPGLYHSDKNLFYEYLFWGGGHLLQFAFTQGMFLVYLIMLSSNDISLASNNKITILPLFINTILAVGAPFVYFVYPVDSAKLIQFFTWHMRIAGAVLPCFLIILVCYNIRTFINDKSNYLLHSFLLFTYGDVLGVLTIEGNVTIPAHYHGSVVGITIAFMNFIYWLLPKLNFKEIKGSMVRLQIYAYSVGHFLHITGLVWLGGYGALRKVADLPSISSMLARTCFIIGGAISVVGGMLFVIIVLLHLLKGKARTN</sequence>
<dbReference type="GO" id="GO:0009060">
    <property type="term" value="P:aerobic respiration"/>
    <property type="evidence" value="ECO:0007669"/>
    <property type="project" value="InterPro"/>
</dbReference>
<evidence type="ECO:0000313" key="2">
    <source>
        <dbReference type="EMBL" id="QGT16226.1"/>
    </source>
</evidence>
<gene>
    <name evidence="2" type="ORF">E0495_02960</name>
</gene>
<accession>A0A6I6CKP4</accession>
<dbReference type="Pfam" id="PF00115">
    <property type="entry name" value="COX1"/>
    <property type="match status" value="1"/>
</dbReference>
<dbReference type="Gene3D" id="1.20.210.10">
    <property type="entry name" value="Cytochrome c oxidase-like, subunit I domain"/>
    <property type="match status" value="1"/>
</dbReference>
<proteinExistence type="predicted"/>
<dbReference type="InterPro" id="IPR036927">
    <property type="entry name" value="Cyt_c_oxase-like_su1_sf"/>
</dbReference>
<dbReference type="GO" id="GO:0020037">
    <property type="term" value="F:heme binding"/>
    <property type="evidence" value="ECO:0007669"/>
    <property type="project" value="InterPro"/>
</dbReference>
<feature type="transmembrane region" description="Helical" evidence="1">
    <location>
        <begin position="397"/>
        <end position="426"/>
    </location>
</feature>
<reference evidence="2 3" key="1">
    <citation type="submission" date="2019-03" db="EMBL/GenBank/DDBJ databases">
        <title>Wolbachia endosymbiont of Haematobia irritans wIrr.</title>
        <authorList>
            <person name="Parry R.H."/>
            <person name="Asgari S."/>
        </authorList>
    </citation>
    <scope>NUCLEOTIDE SEQUENCE [LARGE SCALE GENOMIC DNA]</scope>
    <source>
        <strain evidence="3">wIrr</strain>
    </source>
</reference>
<dbReference type="Proteomes" id="UP000422744">
    <property type="component" value="Chromosome"/>
</dbReference>
<name>A0A6I6CKP4_WOLPI</name>
<protein>
    <recommendedName>
        <fullName evidence="4">Cytochrome C oxidase subunit I</fullName>
    </recommendedName>
</protein>
<dbReference type="SUPFAM" id="SSF81442">
    <property type="entry name" value="Cytochrome c oxidase subunit I-like"/>
    <property type="match status" value="1"/>
</dbReference>
<dbReference type="GO" id="GO:0004129">
    <property type="term" value="F:cytochrome-c oxidase activity"/>
    <property type="evidence" value="ECO:0007669"/>
    <property type="project" value="InterPro"/>
</dbReference>
<dbReference type="GO" id="GO:0016020">
    <property type="term" value="C:membrane"/>
    <property type="evidence" value="ECO:0007669"/>
    <property type="project" value="InterPro"/>
</dbReference>
<feature type="transmembrane region" description="Helical" evidence="1">
    <location>
        <begin position="195"/>
        <end position="219"/>
    </location>
</feature>
<feature type="transmembrane region" description="Helical" evidence="1">
    <location>
        <begin position="297"/>
        <end position="316"/>
    </location>
</feature>
<organism evidence="2 3">
    <name type="scientific">Wolbachia pipientis</name>
    <dbReference type="NCBI Taxonomy" id="955"/>
    <lineage>
        <taxon>Bacteria</taxon>
        <taxon>Pseudomonadati</taxon>
        <taxon>Pseudomonadota</taxon>
        <taxon>Alphaproteobacteria</taxon>
        <taxon>Rickettsiales</taxon>
        <taxon>Anaplasmataceae</taxon>
        <taxon>Wolbachieae</taxon>
        <taxon>Wolbachia</taxon>
    </lineage>
</organism>
<feature type="transmembrane region" description="Helical" evidence="1">
    <location>
        <begin position="231"/>
        <end position="253"/>
    </location>
</feature>
<dbReference type="AlphaFoldDB" id="A0A6I6CKP4"/>
<keyword evidence="1" id="KW-1133">Transmembrane helix</keyword>
<evidence type="ECO:0000256" key="1">
    <source>
        <dbReference type="SAM" id="Phobius"/>
    </source>
</evidence>
<keyword evidence="1" id="KW-0472">Membrane</keyword>
<feature type="transmembrane region" description="Helical" evidence="1">
    <location>
        <begin position="55"/>
        <end position="77"/>
    </location>
</feature>
<feature type="transmembrane region" description="Helical" evidence="1">
    <location>
        <begin position="125"/>
        <end position="145"/>
    </location>
</feature>
<dbReference type="InterPro" id="IPR000883">
    <property type="entry name" value="Cyt_C_Oxase_1"/>
</dbReference>
<feature type="transmembrane region" description="Helical" evidence="1">
    <location>
        <begin position="328"/>
        <end position="350"/>
    </location>
</feature>
<dbReference type="EMBL" id="CP037426">
    <property type="protein sequence ID" value="QGT16226.1"/>
    <property type="molecule type" value="Genomic_DNA"/>
</dbReference>
<feature type="transmembrane region" description="Helical" evidence="1">
    <location>
        <begin position="362"/>
        <end position="385"/>
    </location>
</feature>
<feature type="transmembrane region" description="Helical" evidence="1">
    <location>
        <begin position="265"/>
        <end position="285"/>
    </location>
</feature>
<feature type="transmembrane region" description="Helical" evidence="1">
    <location>
        <begin position="84"/>
        <end position="105"/>
    </location>
</feature>